<proteinExistence type="predicted"/>
<sequence length="182" mass="19798">MTSPPKKGRKGNSGQGSSMGSGQEARKTPGGGGRGSMGGGRRSWKPGEAPRSGRQTPCRQCQLCPMGPRELGGMRLAWCWRRSLWGWGAASLPLIRHCENTPFSVYSSISQLFVCLLIILLLEQNTQCIRRFCFCERLGVSALPRSGVTKPEPTGGDMKGDHRNRSPRHGLGSCLEVQGRQT</sequence>
<evidence type="ECO:0000313" key="2">
    <source>
        <dbReference type="EMBL" id="KAF6088324.1"/>
    </source>
</evidence>
<dbReference type="Proteomes" id="UP000664940">
    <property type="component" value="Unassembled WGS sequence"/>
</dbReference>
<feature type="compositionally biased region" description="Basic residues" evidence="1">
    <location>
        <begin position="1"/>
        <end position="10"/>
    </location>
</feature>
<dbReference type="EMBL" id="JABVXQ010000010">
    <property type="protein sequence ID" value="KAF6088324.1"/>
    <property type="molecule type" value="Genomic_DNA"/>
</dbReference>
<organism evidence="2 3">
    <name type="scientific">Phyllostomus discolor</name>
    <name type="common">pale spear-nosed bat</name>
    <dbReference type="NCBI Taxonomy" id="89673"/>
    <lineage>
        <taxon>Eukaryota</taxon>
        <taxon>Metazoa</taxon>
        <taxon>Chordata</taxon>
        <taxon>Craniata</taxon>
        <taxon>Vertebrata</taxon>
        <taxon>Euteleostomi</taxon>
        <taxon>Mammalia</taxon>
        <taxon>Eutheria</taxon>
        <taxon>Laurasiatheria</taxon>
        <taxon>Chiroptera</taxon>
        <taxon>Yangochiroptera</taxon>
        <taxon>Phyllostomidae</taxon>
        <taxon>Phyllostominae</taxon>
        <taxon>Phyllostomus</taxon>
    </lineage>
</organism>
<protein>
    <submittedName>
        <fullName evidence="2">Uncharacterized protein</fullName>
    </submittedName>
</protein>
<evidence type="ECO:0000313" key="3">
    <source>
        <dbReference type="Proteomes" id="UP000664940"/>
    </source>
</evidence>
<reference evidence="2 3" key="1">
    <citation type="journal article" date="2020" name="Nature">
        <title>Six reference-quality genomes reveal evolution of bat adaptations.</title>
        <authorList>
            <person name="Jebb D."/>
            <person name="Huang Z."/>
            <person name="Pippel M."/>
            <person name="Hughes G.M."/>
            <person name="Lavrichenko K."/>
            <person name="Devanna P."/>
            <person name="Winkler S."/>
            <person name="Jermiin L.S."/>
            <person name="Skirmuntt E.C."/>
            <person name="Katzourakis A."/>
            <person name="Burkitt-Gray L."/>
            <person name="Ray D.A."/>
            <person name="Sullivan K.A.M."/>
            <person name="Roscito J.G."/>
            <person name="Kirilenko B.M."/>
            <person name="Davalos L.M."/>
            <person name="Corthals A.P."/>
            <person name="Power M.L."/>
            <person name="Jones G."/>
            <person name="Ransome R.D."/>
            <person name="Dechmann D.K.N."/>
            <person name="Locatelli A.G."/>
            <person name="Puechmaille S.J."/>
            <person name="Fedrigo O."/>
            <person name="Jarvis E.D."/>
            <person name="Hiller M."/>
            <person name="Vernes S.C."/>
            <person name="Myers E.W."/>
            <person name="Teeling E.C."/>
        </authorList>
    </citation>
    <scope>NUCLEOTIDE SEQUENCE [LARGE SCALE GENOMIC DNA]</scope>
    <source>
        <strain evidence="2">Bat1K_MPI-CBG_1</strain>
    </source>
</reference>
<evidence type="ECO:0000256" key="1">
    <source>
        <dbReference type="SAM" id="MobiDB-lite"/>
    </source>
</evidence>
<gene>
    <name evidence="2" type="ORF">HJG60_008176</name>
</gene>
<comment type="caution">
    <text evidence="2">The sequence shown here is derived from an EMBL/GenBank/DDBJ whole genome shotgun (WGS) entry which is preliminary data.</text>
</comment>
<accession>A0A834DQE3</accession>
<name>A0A834DQE3_9CHIR</name>
<dbReference type="AlphaFoldDB" id="A0A834DQE3"/>
<feature type="region of interest" description="Disordered" evidence="1">
    <location>
        <begin position="146"/>
        <end position="182"/>
    </location>
</feature>
<feature type="region of interest" description="Disordered" evidence="1">
    <location>
        <begin position="1"/>
        <end position="57"/>
    </location>
</feature>
<feature type="compositionally biased region" description="Gly residues" evidence="1">
    <location>
        <begin position="29"/>
        <end position="41"/>
    </location>
</feature>